<gene>
    <name evidence="1" type="ORF">FGIG_02451</name>
</gene>
<evidence type="ECO:0000313" key="1">
    <source>
        <dbReference type="EMBL" id="TPP58825.1"/>
    </source>
</evidence>
<sequence>MTFPDRAQCFLLVNLPDASVSRSQGRLDRDLLLLRCYCSRIFTSEEEAGANSFRVIVASRPGKQQPPGNQPRPLKVILSIADAARAVPHCAHKLKGAMMRIVRHLSRPSAAAKTSYHGSTRTLVEGQNSPRYSGFPSSEVETTPALGATGSINNTCVPIGPVISPQYISGGDNTMT</sequence>
<accession>A0A504YEV2</accession>
<dbReference type="OrthoDB" id="6322228at2759"/>
<keyword evidence="2" id="KW-1185">Reference proteome</keyword>
<dbReference type="Proteomes" id="UP000316759">
    <property type="component" value="Unassembled WGS sequence"/>
</dbReference>
<protein>
    <submittedName>
        <fullName evidence="1">Uncharacterized protein</fullName>
    </submittedName>
</protein>
<name>A0A504YEV2_FASGI</name>
<dbReference type="EMBL" id="SUNJ01011494">
    <property type="protein sequence ID" value="TPP58825.1"/>
    <property type="molecule type" value="Genomic_DNA"/>
</dbReference>
<proteinExistence type="predicted"/>
<organism evidence="1 2">
    <name type="scientific">Fasciola gigantica</name>
    <name type="common">Giant liver fluke</name>
    <dbReference type="NCBI Taxonomy" id="46835"/>
    <lineage>
        <taxon>Eukaryota</taxon>
        <taxon>Metazoa</taxon>
        <taxon>Spiralia</taxon>
        <taxon>Lophotrochozoa</taxon>
        <taxon>Platyhelminthes</taxon>
        <taxon>Trematoda</taxon>
        <taxon>Digenea</taxon>
        <taxon>Plagiorchiida</taxon>
        <taxon>Echinostomata</taxon>
        <taxon>Echinostomatoidea</taxon>
        <taxon>Fasciolidae</taxon>
        <taxon>Fasciola</taxon>
    </lineage>
</organism>
<dbReference type="AlphaFoldDB" id="A0A504YEV2"/>
<evidence type="ECO:0000313" key="2">
    <source>
        <dbReference type="Proteomes" id="UP000316759"/>
    </source>
</evidence>
<reference evidence="1 2" key="1">
    <citation type="submission" date="2019-04" db="EMBL/GenBank/DDBJ databases">
        <title>Annotation for the trematode Fasciola gigantica.</title>
        <authorList>
            <person name="Choi Y.-J."/>
        </authorList>
    </citation>
    <scope>NUCLEOTIDE SEQUENCE [LARGE SCALE GENOMIC DNA]</scope>
    <source>
        <strain evidence="1">Uganda_cow_1</strain>
    </source>
</reference>
<comment type="caution">
    <text evidence="1">The sequence shown here is derived from an EMBL/GenBank/DDBJ whole genome shotgun (WGS) entry which is preliminary data.</text>
</comment>